<keyword evidence="1" id="KW-0560">Oxidoreductase</keyword>
<dbReference type="AlphaFoldDB" id="A0A2V3UHM5"/>
<accession>A0A2V3UHM5</accession>
<dbReference type="GO" id="GO:0016706">
    <property type="term" value="F:2-oxoglutarate-dependent dioxygenase activity"/>
    <property type="evidence" value="ECO:0007669"/>
    <property type="project" value="UniProtKB-ARBA"/>
</dbReference>
<evidence type="ECO:0000256" key="1">
    <source>
        <dbReference type="ARBA" id="ARBA00023002"/>
    </source>
</evidence>
<dbReference type="Proteomes" id="UP000248021">
    <property type="component" value="Unassembled WGS sequence"/>
</dbReference>
<name>A0A2V3UHM5_9HYPH</name>
<dbReference type="Gene3D" id="3.60.130.10">
    <property type="entry name" value="Clavaminate synthase-like"/>
    <property type="match status" value="1"/>
</dbReference>
<gene>
    <name evidence="2" type="ORF">C7450_101632</name>
</gene>
<evidence type="ECO:0000313" key="2">
    <source>
        <dbReference type="EMBL" id="PXW64872.1"/>
    </source>
</evidence>
<reference evidence="2 3" key="1">
    <citation type="submission" date="2018-05" db="EMBL/GenBank/DDBJ databases">
        <title>Genomic Encyclopedia of Type Strains, Phase IV (KMG-IV): sequencing the most valuable type-strain genomes for metagenomic binning, comparative biology and taxonomic classification.</title>
        <authorList>
            <person name="Goeker M."/>
        </authorList>
    </citation>
    <scope>NUCLEOTIDE SEQUENCE [LARGE SCALE GENOMIC DNA]</scope>
    <source>
        <strain evidence="2 3">DSM 6462</strain>
    </source>
</reference>
<dbReference type="EMBL" id="QJJK01000001">
    <property type="protein sequence ID" value="PXW64872.1"/>
    <property type="molecule type" value="Genomic_DNA"/>
</dbReference>
<evidence type="ECO:0000313" key="3">
    <source>
        <dbReference type="Proteomes" id="UP000248021"/>
    </source>
</evidence>
<organism evidence="2 3">
    <name type="scientific">Chelatococcus asaccharovorans</name>
    <dbReference type="NCBI Taxonomy" id="28210"/>
    <lineage>
        <taxon>Bacteria</taxon>
        <taxon>Pseudomonadati</taxon>
        <taxon>Pseudomonadota</taxon>
        <taxon>Alphaproteobacteria</taxon>
        <taxon>Hyphomicrobiales</taxon>
        <taxon>Chelatococcaceae</taxon>
        <taxon>Chelatococcus</taxon>
    </lineage>
</organism>
<proteinExistence type="predicted"/>
<sequence>MASKSQGRGDCQEGTFVRLPLDGCVDFIKTLQSDGRCPATLAGVQGAAFFADYTFAIDTLLAEKIRLIRSRLGDADCGIVAIDIPEGIVADPTADALMGAIIASAITSAFMVPSVDRRNGTPFTIYTASQANEAALQKAGVKFYSPNERLGFHTDGMLRESAVYVPRYIALYNIIIAYNKPGCFYWVPFAGWPQFDVWAGMLGWNRPYRFEATPIVYAGALDRAEDTRGHVIEAPVFWHDAGGGDRAVFMNGELLGPVDGDEAFDYGLVARMKRSIACDASRIALPQRQRRLLLMNNTAGFHARDLFDEPIPGARYTRSFMRSVASEGPRITA</sequence>
<comment type="caution">
    <text evidence="2">The sequence shown here is derived from an EMBL/GenBank/DDBJ whole genome shotgun (WGS) entry which is preliminary data.</text>
</comment>
<keyword evidence="3" id="KW-1185">Reference proteome</keyword>
<dbReference type="SUPFAM" id="SSF51197">
    <property type="entry name" value="Clavaminate synthase-like"/>
    <property type="match status" value="1"/>
</dbReference>
<evidence type="ECO:0008006" key="4">
    <source>
        <dbReference type="Google" id="ProtNLM"/>
    </source>
</evidence>
<protein>
    <recommendedName>
        <fullName evidence="4">TfdA family taurine catabolism dioxygenase TauD</fullName>
    </recommendedName>
</protein>
<dbReference type="InterPro" id="IPR042098">
    <property type="entry name" value="TauD-like_sf"/>
</dbReference>